<gene>
    <name evidence="1" type="ORF">THII_3230</name>
</gene>
<proteinExistence type="predicted"/>
<dbReference type="HOGENOM" id="CLU_2541531_0_0_6"/>
<dbReference type="EMBL" id="AP014633">
    <property type="protein sequence ID" value="BAP57527.1"/>
    <property type="molecule type" value="Genomic_DNA"/>
</dbReference>
<protein>
    <submittedName>
        <fullName evidence="1">Uncharacterized protein</fullName>
    </submittedName>
</protein>
<name>A0A090AN77_9GAMM</name>
<dbReference type="KEGG" id="tig:THII_3230"/>
<evidence type="ECO:0000313" key="2">
    <source>
        <dbReference type="Proteomes" id="UP000031623"/>
    </source>
</evidence>
<reference evidence="1 2" key="1">
    <citation type="journal article" date="2014" name="ISME J.">
        <title>Ecophysiology of Thioploca ingrica as revealed by the complete genome sequence supplemented with proteomic evidence.</title>
        <authorList>
            <person name="Kojima H."/>
            <person name="Ogura Y."/>
            <person name="Yamamoto N."/>
            <person name="Togashi T."/>
            <person name="Mori H."/>
            <person name="Watanabe T."/>
            <person name="Nemoto F."/>
            <person name="Kurokawa K."/>
            <person name="Hayashi T."/>
            <person name="Fukui M."/>
        </authorList>
    </citation>
    <scope>NUCLEOTIDE SEQUENCE [LARGE SCALE GENOMIC DNA]</scope>
</reference>
<dbReference type="OrthoDB" id="9932975at2"/>
<evidence type="ECO:0000313" key="1">
    <source>
        <dbReference type="EMBL" id="BAP57527.1"/>
    </source>
</evidence>
<organism evidence="1 2">
    <name type="scientific">Thioploca ingrica</name>
    <dbReference type="NCBI Taxonomy" id="40754"/>
    <lineage>
        <taxon>Bacteria</taxon>
        <taxon>Pseudomonadati</taxon>
        <taxon>Pseudomonadota</taxon>
        <taxon>Gammaproteobacteria</taxon>
        <taxon>Thiotrichales</taxon>
        <taxon>Thiotrichaceae</taxon>
        <taxon>Thioploca</taxon>
    </lineage>
</organism>
<accession>A0A090AN77</accession>
<dbReference type="Proteomes" id="UP000031623">
    <property type="component" value="Chromosome"/>
</dbReference>
<sequence>MNILGKEFITELMPDGWVICEKWLDGALSVIDNQLSNRKEASNKLQHLCDFLTQDCQTLGVSPEQYWQERNEVIIAQLIHQIH</sequence>
<dbReference type="AlphaFoldDB" id="A0A090AN77"/>
<keyword evidence="2" id="KW-1185">Reference proteome</keyword>